<evidence type="ECO:0000259" key="2">
    <source>
        <dbReference type="Pfam" id="PF16409"/>
    </source>
</evidence>
<dbReference type="RefSeq" id="WP_173417271.1">
    <property type="nucleotide sequence ID" value="NZ_CP054139.1"/>
</dbReference>
<organism evidence="3 4">
    <name type="scientific">Mucilaginibacter mali</name>
    <dbReference type="NCBI Taxonomy" id="2740462"/>
    <lineage>
        <taxon>Bacteria</taxon>
        <taxon>Pseudomonadati</taxon>
        <taxon>Bacteroidota</taxon>
        <taxon>Sphingobacteriia</taxon>
        <taxon>Sphingobacteriales</taxon>
        <taxon>Sphingobacteriaceae</taxon>
        <taxon>Mucilaginibacter</taxon>
    </lineage>
</organism>
<evidence type="ECO:0000256" key="1">
    <source>
        <dbReference type="SAM" id="SignalP"/>
    </source>
</evidence>
<proteinExistence type="predicted"/>
<dbReference type="PROSITE" id="PS51257">
    <property type="entry name" value="PROKAR_LIPOPROTEIN"/>
    <property type="match status" value="1"/>
</dbReference>
<feature type="chain" id="PRO_5029015194" evidence="1">
    <location>
        <begin position="26"/>
        <end position="309"/>
    </location>
</feature>
<keyword evidence="4" id="KW-1185">Reference proteome</keyword>
<name>A0A7D4UM62_9SPHI</name>
<gene>
    <name evidence="3" type="ORF">HQ865_23610</name>
</gene>
<dbReference type="InterPro" id="IPR032185">
    <property type="entry name" value="DUF5017"/>
</dbReference>
<sequence length="309" mass="33524">MKHIYQCLVAGLVVVGALSSCKKQAIDTPNFDVTVDKTSYAVNEPIVYTFSGTADIVTLYSGINTSTVNTEYKNKDRLTIDGGKPQMQFTSFRSGTSTQANTLKVLMSADYDNILNPDDIQKATWNDLTAKFTLSTGVDNTASGLVDLTDQMKPNTPVYLAFKYVAKKDAAVAQPTWTIKNLAITNTAPDGTVTTIATIANSLSTTNWGVMSIANSANNWTYNTTALTFTGGAINADDNEDWIISQPIQLDRAIRASGTNIKASPTTRLTTYTFPGYATAGTYTVTFEAINANKWDTRLTTKEFTITVK</sequence>
<dbReference type="KEGG" id="mmab:HQ865_23610"/>
<evidence type="ECO:0000313" key="3">
    <source>
        <dbReference type="EMBL" id="QKJ32622.1"/>
    </source>
</evidence>
<dbReference type="EMBL" id="CP054139">
    <property type="protein sequence ID" value="QKJ32622.1"/>
    <property type="molecule type" value="Genomic_DNA"/>
</dbReference>
<dbReference type="Proteomes" id="UP000505355">
    <property type="component" value="Chromosome"/>
</dbReference>
<protein>
    <submittedName>
        <fullName evidence="3">DUF5017 domain-containing protein</fullName>
    </submittedName>
</protein>
<keyword evidence="1" id="KW-0732">Signal</keyword>
<dbReference type="AlphaFoldDB" id="A0A7D4UM62"/>
<dbReference type="Pfam" id="PF16409">
    <property type="entry name" value="DUF5017"/>
    <property type="match status" value="1"/>
</dbReference>
<feature type="domain" description="DUF5017" evidence="2">
    <location>
        <begin position="20"/>
        <end position="200"/>
    </location>
</feature>
<accession>A0A7D4UM62</accession>
<feature type="signal peptide" evidence="1">
    <location>
        <begin position="1"/>
        <end position="25"/>
    </location>
</feature>
<evidence type="ECO:0000313" key="4">
    <source>
        <dbReference type="Proteomes" id="UP000505355"/>
    </source>
</evidence>
<reference evidence="3 4" key="1">
    <citation type="submission" date="2020-05" db="EMBL/GenBank/DDBJ databases">
        <title>Mucilaginibacter mali sp. nov.</title>
        <authorList>
            <person name="Kim H.S."/>
            <person name="Lee K.C."/>
            <person name="Suh M.K."/>
            <person name="Kim J.-S."/>
            <person name="Han K.-I."/>
            <person name="Eom M.K."/>
            <person name="Shin Y.K."/>
            <person name="Lee J.-S."/>
        </authorList>
    </citation>
    <scope>NUCLEOTIDE SEQUENCE [LARGE SCALE GENOMIC DNA]</scope>
    <source>
        <strain evidence="3 4">G2-14</strain>
    </source>
</reference>